<dbReference type="Proteomes" id="UP000235116">
    <property type="component" value="Chromosome"/>
</dbReference>
<gene>
    <name evidence="2" type="ORF">Kalk_05300</name>
</gene>
<evidence type="ECO:0000256" key="1">
    <source>
        <dbReference type="SAM" id="SignalP"/>
    </source>
</evidence>
<accession>A0A2K9LHN0</accession>
<dbReference type="EMBL" id="CP022684">
    <property type="protein sequence ID" value="AUM11876.1"/>
    <property type="molecule type" value="Genomic_DNA"/>
</dbReference>
<dbReference type="PROSITE" id="PS51257">
    <property type="entry name" value="PROKAR_LIPOPROTEIN"/>
    <property type="match status" value="1"/>
</dbReference>
<name>A0A2K9LHN0_9GAMM</name>
<dbReference type="KEGG" id="kak:Kalk_05300"/>
<evidence type="ECO:0008006" key="4">
    <source>
        <dbReference type="Google" id="ProtNLM"/>
    </source>
</evidence>
<organism evidence="2 3">
    <name type="scientific">Ketobacter alkanivorans</name>
    <dbReference type="NCBI Taxonomy" id="1917421"/>
    <lineage>
        <taxon>Bacteria</taxon>
        <taxon>Pseudomonadati</taxon>
        <taxon>Pseudomonadota</taxon>
        <taxon>Gammaproteobacteria</taxon>
        <taxon>Pseudomonadales</taxon>
        <taxon>Ketobacteraceae</taxon>
        <taxon>Ketobacter</taxon>
    </lineage>
</organism>
<protein>
    <recommendedName>
        <fullName evidence="4">Ysc84 actin-binding domain-containing protein</fullName>
    </recommendedName>
</protein>
<sequence>MRSSVFTVCSLLFMSVILSGCASIPGDTGAEQAETMEALVKRTLADLYKQEPATKEQVENSVGYVIASNKITKVPVVGAGSGYGVGINRKTGEKTYLRMVRFDIGGGWGARSVRPVMIFQDEAKFKDFIDGEWEAQVGAEAAAKMGDAGAAGGSGTGDMADEKGYTLHFITDAGVSATATAAIIRVAPIKLKDD</sequence>
<dbReference type="RefSeq" id="WP_101893214.1">
    <property type="nucleotide sequence ID" value="NZ_CP022684.1"/>
</dbReference>
<evidence type="ECO:0000313" key="2">
    <source>
        <dbReference type="EMBL" id="AUM11876.1"/>
    </source>
</evidence>
<proteinExistence type="predicted"/>
<feature type="signal peptide" evidence="1">
    <location>
        <begin position="1"/>
        <end position="22"/>
    </location>
</feature>
<keyword evidence="1" id="KW-0732">Signal</keyword>
<evidence type="ECO:0000313" key="3">
    <source>
        <dbReference type="Proteomes" id="UP000235116"/>
    </source>
</evidence>
<reference evidence="3" key="1">
    <citation type="submission" date="2017-08" db="EMBL/GenBank/DDBJ databases">
        <title>Direct submision.</title>
        <authorList>
            <person name="Kim S.-J."/>
            <person name="Rhee S.-K."/>
        </authorList>
    </citation>
    <scope>NUCLEOTIDE SEQUENCE [LARGE SCALE GENOMIC DNA]</scope>
    <source>
        <strain evidence="3">GI5</strain>
    </source>
</reference>
<feature type="chain" id="PRO_5014603730" description="Ysc84 actin-binding domain-containing protein" evidence="1">
    <location>
        <begin position="23"/>
        <end position="194"/>
    </location>
</feature>
<dbReference type="AlphaFoldDB" id="A0A2K9LHN0"/>
<dbReference type="OrthoDB" id="117166at2"/>
<keyword evidence="3" id="KW-1185">Reference proteome</keyword>